<dbReference type="InterPro" id="IPR011990">
    <property type="entry name" value="TPR-like_helical_dom_sf"/>
</dbReference>
<evidence type="ECO:0008006" key="6">
    <source>
        <dbReference type="Google" id="ProtNLM"/>
    </source>
</evidence>
<dbReference type="CDD" id="cd06268">
    <property type="entry name" value="PBP1_ABC_transporter_LIVBP-like"/>
    <property type="match status" value="1"/>
</dbReference>
<dbReference type="InterPro" id="IPR028082">
    <property type="entry name" value="Peripla_BP_I"/>
</dbReference>
<evidence type="ECO:0000313" key="4">
    <source>
        <dbReference type="EMBL" id="MCA6077657.1"/>
    </source>
</evidence>
<evidence type="ECO:0000313" key="5">
    <source>
        <dbReference type="Proteomes" id="UP001139409"/>
    </source>
</evidence>
<feature type="signal peptide" evidence="1">
    <location>
        <begin position="1"/>
        <end position="21"/>
    </location>
</feature>
<keyword evidence="1" id="KW-0732">Signal</keyword>
<dbReference type="AlphaFoldDB" id="A0A9X1HU82"/>
<evidence type="ECO:0000313" key="2">
    <source>
        <dbReference type="EMBL" id="MCA6075352.1"/>
    </source>
</evidence>
<protein>
    <recommendedName>
        <fullName evidence="6">Amino acid ABC transporter substrate-binding protein</fullName>
    </recommendedName>
</protein>
<dbReference type="Gene3D" id="3.40.50.2300">
    <property type="match status" value="2"/>
</dbReference>
<dbReference type="RefSeq" id="WP_225698455.1">
    <property type="nucleotide sequence ID" value="NZ_JAIXNE010000002.1"/>
</dbReference>
<reference evidence="3" key="1">
    <citation type="submission" date="2021-09" db="EMBL/GenBank/DDBJ databases">
        <title>Fulvivirga sp. isolated from coastal sediment.</title>
        <authorList>
            <person name="Yu H."/>
        </authorList>
    </citation>
    <scope>NUCLEOTIDE SEQUENCE</scope>
    <source>
        <strain evidence="3">1062</strain>
    </source>
</reference>
<dbReference type="Gene3D" id="1.25.40.10">
    <property type="entry name" value="Tetratricopeptide repeat domain"/>
    <property type="match status" value="1"/>
</dbReference>
<name>A0A9X1HU82_9BACT</name>
<proteinExistence type="predicted"/>
<gene>
    <name evidence="2" type="ORF">LDX50_10755</name>
    <name evidence="3" type="ORF">LDX50_16725</name>
    <name evidence="4" type="ORF">LDX50_22445</name>
</gene>
<dbReference type="EMBL" id="JAIXNE010000003">
    <property type="protein sequence ID" value="MCA6076529.1"/>
    <property type="molecule type" value="Genomic_DNA"/>
</dbReference>
<accession>A0A9X1HU82</accession>
<feature type="chain" id="PRO_5041155353" description="Amino acid ABC transporter substrate-binding protein" evidence="1">
    <location>
        <begin position="22"/>
        <end position="582"/>
    </location>
</feature>
<comment type="caution">
    <text evidence="3">The sequence shown here is derived from an EMBL/GenBank/DDBJ whole genome shotgun (WGS) entry which is preliminary data.</text>
</comment>
<dbReference type="EMBL" id="JAIXNE010000004">
    <property type="protein sequence ID" value="MCA6077657.1"/>
    <property type="molecule type" value="Genomic_DNA"/>
</dbReference>
<dbReference type="EMBL" id="JAIXNE010000002">
    <property type="protein sequence ID" value="MCA6075352.1"/>
    <property type="molecule type" value="Genomic_DNA"/>
</dbReference>
<organism evidence="3 5">
    <name type="scientific">Fulvivirga sedimenti</name>
    <dbReference type="NCBI Taxonomy" id="2879465"/>
    <lineage>
        <taxon>Bacteria</taxon>
        <taxon>Pseudomonadati</taxon>
        <taxon>Bacteroidota</taxon>
        <taxon>Cytophagia</taxon>
        <taxon>Cytophagales</taxon>
        <taxon>Fulvivirgaceae</taxon>
        <taxon>Fulvivirga</taxon>
    </lineage>
</organism>
<sequence>MKKLYYLIVVVFIFISGVSQAQINYQQQYLNAKNLYKEGQYALAMEAFKPLIKRDPQNPFAAYASYFLGVSTYKAGYEEQAKDVFLQTRERFPNWSKIDEVNYWLAKSYFDNNDDFLAMNVIAGIRDPQIKNDSEGLIYNYLMPDTTPEEMKALYDRYKSPVIGKIYAAKLSSVALDKEGRETLENLVNTYNLDPDKYLATAHASEIKDSYKVAVMMPFLIKSLKPNDKKRVNEFVIDMYKGLKLGFDSLRSIGIDIEVYAYDTQRDTTVTRAILQKDELKGMDLIIGPLFPDPTRMVNEFSQQYGINMYNPLTSAPDYLANNPFYFMYNPSVLTIGEVMADYAFEKYGSKPGIVFYGETSNDRLLAQSYADRYSELGGKLSIIEAINKDRTRKVLEILLSSESIKEAASEEGRENMAIQPDSIGHVFVASSNSLIFSKVISAVETRGDSIKIMGAADWMDQPVVNYEVYERLGAILYAPGYVNRQALNYSDFRKKYLRRHREVPTDYSEKGFEMAMFLGQSLKNYGNFPQVGWNENGRMKGVITPGFEYNNAQDNQLVPVLEVNKDGIRTVIRERQKEESK</sequence>
<dbReference type="Proteomes" id="UP001139409">
    <property type="component" value="Unassembled WGS sequence"/>
</dbReference>
<keyword evidence="5" id="KW-1185">Reference proteome</keyword>
<dbReference type="SUPFAM" id="SSF48452">
    <property type="entry name" value="TPR-like"/>
    <property type="match status" value="1"/>
</dbReference>
<evidence type="ECO:0000256" key="1">
    <source>
        <dbReference type="SAM" id="SignalP"/>
    </source>
</evidence>
<dbReference type="SUPFAM" id="SSF53822">
    <property type="entry name" value="Periplasmic binding protein-like I"/>
    <property type="match status" value="1"/>
</dbReference>
<evidence type="ECO:0000313" key="3">
    <source>
        <dbReference type="EMBL" id="MCA6076529.1"/>
    </source>
</evidence>